<evidence type="ECO:0000259" key="3">
    <source>
        <dbReference type="PROSITE" id="PS50156"/>
    </source>
</evidence>
<feature type="transmembrane region" description="Helical" evidence="2">
    <location>
        <begin position="1218"/>
        <end position="1237"/>
    </location>
</feature>
<name>A0A1C3L1Q8_PLAMA</name>
<dbReference type="VEuPathDB" id="PlasmoDB:PmUG01_12071200"/>
<dbReference type="Proteomes" id="UP000219799">
    <property type="component" value="Chromosome 12"/>
</dbReference>
<evidence type="ECO:0000313" key="5">
    <source>
        <dbReference type="Proteomes" id="UP000219799"/>
    </source>
</evidence>
<keyword evidence="2" id="KW-0472">Membrane</keyword>
<protein>
    <recommendedName>
        <fullName evidence="3">SSD domain-containing protein</fullName>
    </recommendedName>
</protein>
<feature type="transmembrane region" description="Helical" evidence="2">
    <location>
        <begin position="462"/>
        <end position="485"/>
    </location>
</feature>
<dbReference type="SUPFAM" id="SSF101967">
    <property type="entry name" value="Adhesin YadA, collagen-binding domain"/>
    <property type="match status" value="1"/>
</dbReference>
<feature type="transmembrane region" description="Helical" evidence="2">
    <location>
        <begin position="825"/>
        <end position="846"/>
    </location>
</feature>
<sequence length="1246" mass="144945">MEGYPYNYNSANEKKRSTMFSENERCENCNSSRNPCNGSDMNVVTGEEENISKKKNNMYMLNNGHYCERKEEDECNESGSNSFRKRKKKSRKNILRVICKKYVKLTMDKPWCIILSMIIGSLIFMIISISFCNSLFADVNNSAFVLFKSFLNKIKGVEYFKINVIKTSDTLVQSNNEIGKNVDNFFKFYKKEKTSTLLFYLDDKEECENILNYSSLKDIFFLLEYFKQINHENKIEDKNGHKIEDKNENKKTWKNMCKKFDIPFNGTKCFVLGLYTVAELQNGQYDLVNNWNDYFNNLLRENDKSVKTFFSREIILLPTFLYYPHNTFKKSRNNLEDVLSDISESVKAYLFVYNFDENADDVLLNEWYSTLNRYVELINEKKITHLVINNPDGTNFTHQLNEKRNWHISVMNEKILEENETESFIVGIKTNYIFVILSFLFIIFYINYYISSNTLKFKGKIVLLLSMYILTLFSFCSSFFFSLLFQISVLRFYLINYYVLFFLSFLYLCVTVFYYNKCVAACSKKMAQKLEKKKAYHSSGSNSSSNGNNSSSNGSNSSSNGSNSSSNGSNSSSNGSNSSSNGSNSSSNGSNSSSNGSNSSSNGSNSSSNGSNSSSNGSNSSSNGSNSSSNGRADMSKEHIHATYKSLYFVGKISMVLIAIYLVGFTCSYTIVKKFCICSIFAIISLFLFYASFFNNIFSLLLYKNKKTIFRLSNESHEHIIELSKGEKNVDIGAAQIKVQNDHNRNNSKCNTLCNGILVTGEMCDINMNKEKGCINVNECSDEKLVYKDQTNDLNCCNCKSETEQKAEKLRKKESKNAKSYKKGFTFLVLLFLLLFLALFLCIFITNKTKYDIYTYMTKYSKLRTFVENFEKKAGYVVEPAYLVLPSSYEYDYEKEENMDNIIKLIEFLKKEGYINDPIMSWVHAFKLIKNDCINTFPFDNIYDLEEHMKDCNNFIPQYEHKLLHLEKLKEIFCISEGVICHNFYDIIYEWLTMKEDGVYNSNIFTIKTAYHNNINTILPQIHTITPHLFYENYVKMDEKHNITSSRIGFMLHNYTSNYDKNVENFTKIKNIIKKSGIKNAYFYSETYVLFNQAMEFQHEYKFMLILYFFIYLIALYIFSINAIVMIFQFWLYNNLSVVYFMHFFSVNTDAITIILMKIGAIISLSHYLFSTLYFKAVLDKKMNLTRSVKESLPYFLFLVLYLITFSMRDYISNVLRILLFSHIIWFLLYYFTILCIHKINLSRSA</sequence>
<feature type="region of interest" description="Disordered" evidence="1">
    <location>
        <begin position="537"/>
        <end position="634"/>
    </location>
</feature>
<dbReference type="Gene3D" id="2.150.10.10">
    <property type="entry name" value="Serralysin-like metalloprotease, C-terminal"/>
    <property type="match status" value="1"/>
</dbReference>
<accession>A0A1C3L1Q8</accession>
<feature type="compositionally biased region" description="Low complexity" evidence="1">
    <location>
        <begin position="538"/>
        <end position="631"/>
    </location>
</feature>
<feature type="transmembrane region" description="Helical" evidence="2">
    <location>
        <begin position="1195"/>
        <end position="1212"/>
    </location>
</feature>
<feature type="domain" description="SSD" evidence="3">
    <location>
        <begin position="654"/>
        <end position="700"/>
    </location>
</feature>
<dbReference type="InterPro" id="IPR011049">
    <property type="entry name" value="Serralysin-like_metalloprot_C"/>
</dbReference>
<evidence type="ECO:0000313" key="4">
    <source>
        <dbReference type="EMBL" id="SBT80473.1"/>
    </source>
</evidence>
<dbReference type="PANTHER" id="PTHR33416:SF20">
    <property type="entry name" value="NUCLEAR PORE COMPLEX PROTEIN NUP1"/>
    <property type="match status" value="1"/>
</dbReference>
<gene>
    <name evidence="4" type="primary">PmlGA01_120064000</name>
    <name evidence="4" type="ORF">PMLGA01_120064000</name>
</gene>
<keyword evidence="2" id="KW-0812">Transmembrane</keyword>
<dbReference type="InterPro" id="IPR000731">
    <property type="entry name" value="SSD"/>
</dbReference>
<dbReference type="AlphaFoldDB" id="A0A1C3L1Q8"/>
<proteinExistence type="predicted"/>
<feature type="transmembrane region" description="Helical" evidence="2">
    <location>
        <begin position="1126"/>
        <end position="1145"/>
    </location>
</feature>
<feature type="transmembrane region" description="Helical" evidence="2">
    <location>
        <begin position="1151"/>
        <end position="1175"/>
    </location>
</feature>
<feature type="transmembrane region" description="Helical" evidence="2">
    <location>
        <begin position="111"/>
        <end position="131"/>
    </location>
</feature>
<reference evidence="4 5" key="1">
    <citation type="submission" date="2016-06" db="EMBL/GenBank/DDBJ databases">
        <authorList>
            <consortium name="Pathogen Informatics"/>
        </authorList>
    </citation>
    <scope>NUCLEOTIDE SEQUENCE [LARGE SCALE GENOMIC DNA]</scope>
    <source>
        <strain evidence="4">PmlGA01</strain>
    </source>
</reference>
<dbReference type="EMBL" id="LT594500">
    <property type="protein sequence ID" value="SBT80473.1"/>
    <property type="molecule type" value="Genomic_DNA"/>
</dbReference>
<keyword evidence="2" id="KW-1133">Transmembrane helix</keyword>
<evidence type="ECO:0000256" key="2">
    <source>
        <dbReference type="SAM" id="Phobius"/>
    </source>
</evidence>
<feature type="transmembrane region" description="Helical" evidence="2">
    <location>
        <begin position="647"/>
        <end position="671"/>
    </location>
</feature>
<feature type="transmembrane region" description="Helical" evidence="2">
    <location>
        <begin position="1101"/>
        <end position="1119"/>
    </location>
</feature>
<evidence type="ECO:0000256" key="1">
    <source>
        <dbReference type="SAM" id="MobiDB-lite"/>
    </source>
</evidence>
<dbReference type="PANTHER" id="PTHR33416">
    <property type="entry name" value="NUCLEAR PORE COMPLEX PROTEIN NUP1"/>
    <property type="match status" value="1"/>
</dbReference>
<feature type="transmembrane region" description="Helical" evidence="2">
    <location>
        <begin position="497"/>
        <end position="516"/>
    </location>
</feature>
<dbReference type="PROSITE" id="PS50156">
    <property type="entry name" value="SSD"/>
    <property type="match status" value="1"/>
</dbReference>
<feature type="transmembrane region" description="Helical" evidence="2">
    <location>
        <begin position="432"/>
        <end position="450"/>
    </location>
</feature>
<feature type="transmembrane region" description="Helical" evidence="2">
    <location>
        <begin position="677"/>
        <end position="703"/>
    </location>
</feature>
<organism evidence="4 5">
    <name type="scientific">Plasmodium malariae</name>
    <dbReference type="NCBI Taxonomy" id="5858"/>
    <lineage>
        <taxon>Eukaryota</taxon>
        <taxon>Sar</taxon>
        <taxon>Alveolata</taxon>
        <taxon>Apicomplexa</taxon>
        <taxon>Aconoidasida</taxon>
        <taxon>Haemosporida</taxon>
        <taxon>Plasmodiidae</taxon>
        <taxon>Plasmodium</taxon>
        <taxon>Plasmodium (Plasmodium)</taxon>
    </lineage>
</organism>